<dbReference type="InterPro" id="IPR001138">
    <property type="entry name" value="Zn2Cys6_DnaBD"/>
</dbReference>
<dbReference type="InParanoid" id="A0A507AUZ0"/>
<feature type="domain" description="Zn(2)-C6 fungal-type" evidence="9">
    <location>
        <begin position="25"/>
        <end position="55"/>
    </location>
</feature>
<dbReference type="CDD" id="cd12148">
    <property type="entry name" value="fungal_TF_MHR"/>
    <property type="match status" value="1"/>
</dbReference>
<evidence type="ECO:0000313" key="11">
    <source>
        <dbReference type="Proteomes" id="UP000319257"/>
    </source>
</evidence>
<dbReference type="PANTHER" id="PTHR31313">
    <property type="entry name" value="TY1 ENHANCER ACTIVATOR"/>
    <property type="match status" value="1"/>
</dbReference>
<dbReference type="Gene3D" id="4.10.240.10">
    <property type="entry name" value="Zn(2)-C6 fungal-type DNA-binding domain"/>
    <property type="match status" value="1"/>
</dbReference>
<comment type="subcellular location">
    <subcellularLocation>
        <location evidence="1">Nucleus</location>
    </subcellularLocation>
</comment>
<dbReference type="InterPro" id="IPR051615">
    <property type="entry name" value="Transcr_Regulatory_Elem"/>
</dbReference>
<evidence type="ECO:0000256" key="6">
    <source>
        <dbReference type="ARBA" id="ARBA00023163"/>
    </source>
</evidence>
<evidence type="ECO:0000256" key="4">
    <source>
        <dbReference type="ARBA" id="ARBA00023015"/>
    </source>
</evidence>
<dbReference type="PANTHER" id="PTHR31313:SF86">
    <property type="entry name" value="ZN(2)-C6 FUNGAL-TYPE DOMAIN-CONTAINING PROTEIN"/>
    <property type="match status" value="1"/>
</dbReference>
<sequence>MEKMPQPSNRTRRIPNIREAKTCKTCVSCRVKKVRCCGTRPRCTECVNDDLDCAYPQDARSQPRPSRARLRTLEATVTNMLEYMKASGIAAPDSRPEQWISGAHPVVGLGAPSFRSPPASRQGLLELASVAAGTHDMDAQAESTPAPLLQPSDQNAPTSIPATLGEPGEEHRPVVHFNAASPQVSPCDDDLTGGNYFDGSGLSVDGSPSNPNSSEGRARQNRGTEATSTASLSPGEARLAAILRDDGCISSVHGLTSVLNHMPRREPTQKRSNEPIQELVSAAVKARLISYAALQSQRESWIYNQPRIKVDFDECDPGLAKHLLDLHFNRFHYAYLISYRPAIIDSLASGGGPWVNNLLLNAIFYSSSLFSDRSCLQADPDDPQSIGAHFYDRFCQLLGKELSKPPSIPTAAALLLTSSSLVSHGRSSAGWNLSGLAYRMVIDLGCHLTLESSSGTESGGHSENTTHFNDVEQEMRKRLYWGAMAIDATQALFLGRPCMLAPIEARVPLSFLDTFEELEKWEPYIDPETPSSRPPAYTPQPAYGVSTFIALSRLFQIATRIIQLYGINAIRSRKDYIQQELMESDQALQHWSASLPNHLRFDPDGPSIPPPHQIVLHAAFHALTILLHRAFLENGHLWHHSNDSIRRRSEDTCTQSALSIGKYVRCYRDTFTLRGAPFMLSYAAYSAVVIILDRERHRRGDYVKLISFYWTCLSELQQGCNFGMKKPLTVLKDMVREYEISVKETGTGRPDDDSLPVEQIGLDESFFSALPVEPSYNHSTLSEQAALQVSDGFMPDGGELSHPHDPYFTSTQGTMGYIDGQESTLWHDTLYGLFTTSLPFG</sequence>
<keyword evidence="3" id="KW-0862">Zinc</keyword>
<dbReference type="InterPro" id="IPR007219">
    <property type="entry name" value="XnlR_reg_dom"/>
</dbReference>
<keyword evidence="5" id="KW-0238">DNA-binding</keyword>
<evidence type="ECO:0000256" key="8">
    <source>
        <dbReference type="SAM" id="MobiDB-lite"/>
    </source>
</evidence>
<protein>
    <recommendedName>
        <fullName evidence="9">Zn(2)-C6 fungal-type domain-containing protein</fullName>
    </recommendedName>
</protein>
<reference evidence="10 11" key="1">
    <citation type="submission" date="2019-06" db="EMBL/GenBank/DDBJ databases">
        <title>Draft genome sequence of the filamentous fungus Phialemoniopsis curvata isolated from diesel fuel.</title>
        <authorList>
            <person name="Varaljay V.A."/>
            <person name="Lyon W.J."/>
            <person name="Crouch A.L."/>
            <person name="Drake C.E."/>
            <person name="Hollomon J.M."/>
            <person name="Nadeau L.J."/>
            <person name="Nunn H.S."/>
            <person name="Stevenson B.S."/>
            <person name="Bojanowski C.L."/>
            <person name="Crookes-Goodson W.J."/>
        </authorList>
    </citation>
    <scope>NUCLEOTIDE SEQUENCE [LARGE SCALE GENOMIC DNA]</scope>
    <source>
        <strain evidence="10 11">D216</strain>
    </source>
</reference>
<dbReference type="GO" id="GO:0008270">
    <property type="term" value="F:zinc ion binding"/>
    <property type="evidence" value="ECO:0007669"/>
    <property type="project" value="InterPro"/>
</dbReference>
<feature type="compositionally biased region" description="Polar residues" evidence="8">
    <location>
        <begin position="151"/>
        <end position="161"/>
    </location>
</feature>
<accession>A0A507AUZ0</accession>
<keyword evidence="4" id="KW-0805">Transcription regulation</keyword>
<dbReference type="PROSITE" id="PS00463">
    <property type="entry name" value="ZN2_CY6_FUNGAL_1"/>
    <property type="match status" value="1"/>
</dbReference>
<evidence type="ECO:0000313" key="10">
    <source>
        <dbReference type="EMBL" id="TPX11543.1"/>
    </source>
</evidence>
<dbReference type="RefSeq" id="XP_030993254.1">
    <property type="nucleotide sequence ID" value="XM_031142533.1"/>
</dbReference>
<dbReference type="SMART" id="SM00906">
    <property type="entry name" value="Fungal_trans"/>
    <property type="match status" value="1"/>
</dbReference>
<comment type="caution">
    <text evidence="10">The sequence shown here is derived from an EMBL/GenBank/DDBJ whole genome shotgun (WGS) entry which is preliminary data.</text>
</comment>
<dbReference type="CDD" id="cd00067">
    <property type="entry name" value="GAL4"/>
    <property type="match status" value="1"/>
</dbReference>
<dbReference type="SUPFAM" id="SSF57701">
    <property type="entry name" value="Zn2/Cys6 DNA-binding domain"/>
    <property type="match status" value="1"/>
</dbReference>
<keyword evidence="7" id="KW-0539">Nucleus</keyword>
<evidence type="ECO:0000256" key="7">
    <source>
        <dbReference type="ARBA" id="ARBA00023242"/>
    </source>
</evidence>
<keyword evidence="6" id="KW-0804">Transcription</keyword>
<name>A0A507AUZ0_9PEZI</name>
<dbReference type="GO" id="GO:0003677">
    <property type="term" value="F:DNA binding"/>
    <property type="evidence" value="ECO:0007669"/>
    <property type="project" value="UniProtKB-KW"/>
</dbReference>
<proteinExistence type="predicted"/>
<dbReference type="OrthoDB" id="4161332at2759"/>
<dbReference type="Pfam" id="PF00172">
    <property type="entry name" value="Zn_clus"/>
    <property type="match status" value="1"/>
</dbReference>
<evidence type="ECO:0000256" key="5">
    <source>
        <dbReference type="ARBA" id="ARBA00023125"/>
    </source>
</evidence>
<feature type="compositionally biased region" description="Polar residues" evidence="8">
    <location>
        <begin position="206"/>
        <end position="232"/>
    </location>
</feature>
<gene>
    <name evidence="10" type="ORF">E0L32_007754</name>
</gene>
<dbReference type="GO" id="GO:0005634">
    <property type="term" value="C:nucleus"/>
    <property type="evidence" value="ECO:0007669"/>
    <property type="project" value="UniProtKB-SubCell"/>
</dbReference>
<dbReference type="Pfam" id="PF04082">
    <property type="entry name" value="Fungal_trans"/>
    <property type="match status" value="1"/>
</dbReference>
<dbReference type="SMART" id="SM00066">
    <property type="entry name" value="GAL4"/>
    <property type="match status" value="1"/>
</dbReference>
<dbReference type="GO" id="GO:0000981">
    <property type="term" value="F:DNA-binding transcription factor activity, RNA polymerase II-specific"/>
    <property type="evidence" value="ECO:0007669"/>
    <property type="project" value="InterPro"/>
</dbReference>
<feature type="region of interest" description="Disordered" evidence="8">
    <location>
        <begin position="137"/>
        <end position="233"/>
    </location>
</feature>
<dbReference type="GeneID" id="41975201"/>
<keyword evidence="2" id="KW-0479">Metal-binding</keyword>
<organism evidence="10 11">
    <name type="scientific">Thyridium curvatum</name>
    <dbReference type="NCBI Taxonomy" id="1093900"/>
    <lineage>
        <taxon>Eukaryota</taxon>
        <taxon>Fungi</taxon>
        <taxon>Dikarya</taxon>
        <taxon>Ascomycota</taxon>
        <taxon>Pezizomycotina</taxon>
        <taxon>Sordariomycetes</taxon>
        <taxon>Sordariomycetidae</taxon>
        <taxon>Thyridiales</taxon>
        <taxon>Thyridiaceae</taxon>
        <taxon>Thyridium</taxon>
    </lineage>
</organism>
<dbReference type="Proteomes" id="UP000319257">
    <property type="component" value="Unassembled WGS sequence"/>
</dbReference>
<dbReference type="InterPro" id="IPR036864">
    <property type="entry name" value="Zn2-C6_fun-type_DNA-bd_sf"/>
</dbReference>
<evidence type="ECO:0000256" key="2">
    <source>
        <dbReference type="ARBA" id="ARBA00022723"/>
    </source>
</evidence>
<evidence type="ECO:0000256" key="1">
    <source>
        <dbReference type="ARBA" id="ARBA00004123"/>
    </source>
</evidence>
<dbReference type="AlphaFoldDB" id="A0A507AUZ0"/>
<evidence type="ECO:0000259" key="9">
    <source>
        <dbReference type="PROSITE" id="PS50048"/>
    </source>
</evidence>
<dbReference type="PROSITE" id="PS50048">
    <property type="entry name" value="ZN2_CY6_FUNGAL_2"/>
    <property type="match status" value="1"/>
</dbReference>
<evidence type="ECO:0000256" key="3">
    <source>
        <dbReference type="ARBA" id="ARBA00022833"/>
    </source>
</evidence>
<dbReference type="GO" id="GO:0006351">
    <property type="term" value="P:DNA-templated transcription"/>
    <property type="evidence" value="ECO:0007669"/>
    <property type="project" value="InterPro"/>
</dbReference>
<dbReference type="STRING" id="1093900.A0A507AUZ0"/>
<keyword evidence="11" id="KW-1185">Reference proteome</keyword>
<dbReference type="EMBL" id="SKBQ01000048">
    <property type="protein sequence ID" value="TPX11543.1"/>
    <property type="molecule type" value="Genomic_DNA"/>
</dbReference>